<name>A0A1T4XS16_9BACT</name>
<feature type="coiled-coil region" evidence="1">
    <location>
        <begin position="34"/>
        <end position="89"/>
    </location>
</feature>
<evidence type="ECO:0000313" key="3">
    <source>
        <dbReference type="Proteomes" id="UP000190774"/>
    </source>
</evidence>
<keyword evidence="1" id="KW-0175">Coiled coil</keyword>
<protein>
    <submittedName>
        <fullName evidence="2">Uncharacterized protein</fullName>
    </submittedName>
</protein>
<proteinExistence type="predicted"/>
<organism evidence="2 3">
    <name type="scientific">Prosthecobacter debontii</name>
    <dbReference type="NCBI Taxonomy" id="48467"/>
    <lineage>
        <taxon>Bacteria</taxon>
        <taxon>Pseudomonadati</taxon>
        <taxon>Verrucomicrobiota</taxon>
        <taxon>Verrucomicrobiia</taxon>
        <taxon>Verrucomicrobiales</taxon>
        <taxon>Verrucomicrobiaceae</taxon>
        <taxon>Prosthecobacter</taxon>
    </lineage>
</organism>
<gene>
    <name evidence="2" type="ORF">SAMN02745166_01809</name>
</gene>
<dbReference type="STRING" id="48467.SAMN02745166_01809"/>
<evidence type="ECO:0000313" key="2">
    <source>
        <dbReference type="EMBL" id="SKA91928.1"/>
    </source>
</evidence>
<dbReference type="OrthoDB" id="191007at2"/>
<dbReference type="EMBL" id="FUYE01000005">
    <property type="protein sequence ID" value="SKA91928.1"/>
    <property type="molecule type" value="Genomic_DNA"/>
</dbReference>
<dbReference type="Proteomes" id="UP000190774">
    <property type="component" value="Unassembled WGS sequence"/>
</dbReference>
<keyword evidence="3" id="KW-1185">Reference proteome</keyword>
<sequence length="181" mass="20769">MKAILYSLLAIIVLGLCGVCVVQWQREFLLNAKIKELTDQLIAENKLRIEFEEKAFRFEQEIARITQLRNETEAALLEATEQVKLLTEDQTARGYSIAVLMREVVMTSRELDSYKQLAGKGTDALKDRNTEVTAQNAAIEKANASMRQLASERDDLIDKLNTRTREFNELVEKYNKLAKER</sequence>
<reference evidence="3" key="1">
    <citation type="submission" date="2017-02" db="EMBL/GenBank/DDBJ databases">
        <authorList>
            <person name="Varghese N."/>
            <person name="Submissions S."/>
        </authorList>
    </citation>
    <scope>NUCLEOTIDE SEQUENCE [LARGE SCALE GENOMIC DNA]</scope>
    <source>
        <strain evidence="3">ATCC 700200</strain>
    </source>
</reference>
<dbReference type="RefSeq" id="WP_078812997.1">
    <property type="nucleotide sequence ID" value="NZ_FUYE01000005.1"/>
</dbReference>
<accession>A0A1T4XS16</accession>
<dbReference type="AlphaFoldDB" id="A0A1T4XS16"/>
<evidence type="ECO:0000256" key="1">
    <source>
        <dbReference type="SAM" id="Coils"/>
    </source>
</evidence>